<keyword evidence="14" id="KW-0314">Glutamate biosynthesis</keyword>
<dbReference type="Pfam" id="PF01493">
    <property type="entry name" value="GXGXG"/>
    <property type="match status" value="1"/>
</dbReference>
<dbReference type="EMBL" id="VFOQ01000001">
    <property type="protein sequence ID" value="TQL60699.1"/>
    <property type="molecule type" value="Genomic_DNA"/>
</dbReference>
<comment type="pathway">
    <text evidence="16">Amino-acid biosynthesis.</text>
</comment>
<evidence type="ECO:0000256" key="16">
    <source>
        <dbReference type="ARBA" id="ARBA00029440"/>
    </source>
</evidence>
<evidence type="ECO:0000256" key="6">
    <source>
        <dbReference type="ARBA" id="ARBA00022630"/>
    </source>
</evidence>
<dbReference type="InterPro" id="IPR029055">
    <property type="entry name" value="Ntn_hydrolases_N"/>
</dbReference>
<dbReference type="InterPro" id="IPR002489">
    <property type="entry name" value="Glu_synth_asu_C"/>
</dbReference>
<dbReference type="Gene3D" id="3.20.20.70">
    <property type="entry name" value="Aldolase class I"/>
    <property type="match status" value="2"/>
</dbReference>
<evidence type="ECO:0000256" key="13">
    <source>
        <dbReference type="ARBA" id="ARBA00023014"/>
    </source>
</evidence>
<evidence type="ECO:0000256" key="15">
    <source>
        <dbReference type="ARBA" id="ARBA00023291"/>
    </source>
</evidence>
<dbReference type="InterPro" id="IPR050711">
    <property type="entry name" value="ET-N_metabolism_enzyme"/>
</dbReference>
<evidence type="ECO:0000256" key="8">
    <source>
        <dbReference type="ARBA" id="ARBA00022723"/>
    </source>
</evidence>
<keyword evidence="8" id="KW-0479">Metal-binding</keyword>
<dbReference type="FunFam" id="3.20.20.70:FF:000031">
    <property type="entry name" value="Glutamate synthase 1 [NADH]"/>
    <property type="match status" value="1"/>
</dbReference>
<dbReference type="CDD" id="cd02808">
    <property type="entry name" value="GltS_FMN"/>
    <property type="match status" value="1"/>
</dbReference>
<dbReference type="GO" id="GO:0006537">
    <property type="term" value="P:glutamate biosynthetic process"/>
    <property type="evidence" value="ECO:0007669"/>
    <property type="project" value="UniProtKB-KW"/>
</dbReference>
<keyword evidence="6" id="KW-0285">Flavoprotein</keyword>
<dbReference type="SUPFAM" id="SSF69336">
    <property type="entry name" value="Alpha subunit of glutamate synthase, C-terminal domain"/>
    <property type="match status" value="1"/>
</dbReference>
<dbReference type="FunFam" id="3.60.20.10:FF:000001">
    <property type="entry name" value="Glutamate synthase, large subunit"/>
    <property type="match status" value="1"/>
</dbReference>
<keyword evidence="10" id="KW-0315">Glutamine amidotransferase</keyword>
<keyword evidence="15" id="KW-0003">3Fe-4S</keyword>
<comment type="cofactor">
    <cofactor evidence="1">
        <name>FMN</name>
        <dbReference type="ChEBI" id="CHEBI:58210"/>
    </cofactor>
</comment>
<keyword evidence="5" id="KW-0028">Amino-acid biosynthesis</keyword>
<gene>
    <name evidence="18" type="ORF">FB474_2096</name>
</gene>
<evidence type="ECO:0000313" key="18">
    <source>
        <dbReference type="EMBL" id="TQL60699.1"/>
    </source>
</evidence>
<dbReference type="CDD" id="cd00982">
    <property type="entry name" value="gltB_C"/>
    <property type="match status" value="1"/>
</dbReference>
<dbReference type="InterPro" id="IPR013785">
    <property type="entry name" value="Aldolase_TIM"/>
</dbReference>
<dbReference type="SUPFAM" id="SSF51395">
    <property type="entry name" value="FMN-linked oxidoreductases"/>
    <property type="match status" value="1"/>
</dbReference>
<dbReference type="Pfam" id="PF00310">
    <property type="entry name" value="GATase_2"/>
    <property type="match status" value="1"/>
</dbReference>
<dbReference type="Gene3D" id="2.160.20.60">
    <property type="entry name" value="Glutamate synthase, alpha subunit, C-terminal domain"/>
    <property type="match status" value="1"/>
</dbReference>
<evidence type="ECO:0000256" key="9">
    <source>
        <dbReference type="ARBA" id="ARBA00022827"/>
    </source>
</evidence>
<keyword evidence="13" id="KW-0411">Iron-sulfur</keyword>
<dbReference type="GO" id="GO:0051538">
    <property type="term" value="F:3 iron, 4 sulfur cluster binding"/>
    <property type="evidence" value="ECO:0007669"/>
    <property type="project" value="UniProtKB-KW"/>
</dbReference>
<dbReference type="FunFam" id="3.20.20.70:FF:000053">
    <property type="entry name" value="Glutamate synthase large subunit"/>
    <property type="match status" value="1"/>
</dbReference>
<keyword evidence="12" id="KW-0408">Iron</keyword>
<evidence type="ECO:0000256" key="12">
    <source>
        <dbReference type="ARBA" id="ARBA00023004"/>
    </source>
</evidence>
<evidence type="ECO:0000259" key="17">
    <source>
        <dbReference type="PROSITE" id="PS51278"/>
    </source>
</evidence>
<evidence type="ECO:0000256" key="4">
    <source>
        <dbReference type="ARBA" id="ARBA00009716"/>
    </source>
</evidence>
<dbReference type="GO" id="GO:0019676">
    <property type="term" value="P:ammonia assimilation cycle"/>
    <property type="evidence" value="ECO:0007669"/>
    <property type="project" value="TreeGrafter"/>
</dbReference>
<keyword evidence="7" id="KW-0288">FMN</keyword>
<evidence type="ECO:0000256" key="5">
    <source>
        <dbReference type="ARBA" id="ARBA00022605"/>
    </source>
</evidence>
<keyword evidence="9" id="KW-0274">FAD</keyword>
<dbReference type="CDD" id="cd00713">
    <property type="entry name" value="GltS"/>
    <property type="match status" value="1"/>
</dbReference>
<proteinExistence type="inferred from homology"/>
<evidence type="ECO:0000256" key="3">
    <source>
        <dbReference type="ARBA" id="ARBA00001974"/>
    </source>
</evidence>
<dbReference type="InterPro" id="IPR036485">
    <property type="entry name" value="Glu_synth_asu_C_sf"/>
</dbReference>
<evidence type="ECO:0000256" key="10">
    <source>
        <dbReference type="ARBA" id="ARBA00022962"/>
    </source>
</evidence>
<sequence>MSAFSRFSAQPANQGLYSSANEHDACGVALVATMRGSAGHDIVDHALTALRNLEHRGATGADPEVGDGAGILTQVPDGFLREVVDFELPAQGAYAVGIAFLPVEPQEQAETVATIEALAAEEGLRVVGWRDVPVDADLVGETARACMPVFRQLFVTAAAGRVVGLGLERMAFCLRKRAEREAEVYFPSLSCRTLVYKGMLTTGQLEPFFPDLSDRRFATELALVHSRFSTNTFPSWPLAHPYRLIAHNGEINTVKGNRNWMRARESQLASDIIPGDLERLFPICTPEASDSASFDEALELLHLGGRSLPHAVLMMIPEAWENHEDMDPARRAFYEFHSTFMEPWDGPACVTFTDGTVIGAVLDRNGLRPGRYWVTDDGLVVLASEAGVLELEPERVVRRGRLQPGRMFLVDTEHGRIVSDDEVKASLAAENPYDEWLHAGLIHLADLPEREHIVHTAASVARRQQTFGYTQEELKILLSPMARTGGEPLGSMGTDTPIAVLSDRPRLLFDYFTQLFAQVTNPPLDAIREELVTSLGTVIGPEGNALTATPAHARQVVLPFPVIDNDDLAKIVHINADGDLPGYATHVVKGLYDVSAGAAAMQARLEEIFAEVSEAIAGGARFVVLSDRDSGRDLAPIPSLLLTSAVHHHLIREKTRTQVGLIVEAGDVREVHHVALLIGYGAAAVNPYLAMETVEDLVRSGQLADVSAEKAVANLIKALGKGVLKVMSKMGISTVASYRGAQVFEAIGLSPELVQRYFTGTVTQLGGVDLEVLAAEAAARHARAYPPDGVRLPHRKLEVGGEYQWRREGEPHLFDPETVFRLQHSTRARRFDVFRQYTSRVDEQSERLMTLRGLFELASEGRTPVPLDEVEPVSEIVKRFNTGAMSYGSISQEAHETLAVAMNNLGGRSNTGEGGEDVDRLLDPARRSRIKQVASGRFGVTSLYLTQSDDIQIKMAQGAKPGEGGQLPGHKVYPWVARTRHSTPGVGLISPPPHHDIYSIEDLAQLIHDLKNANPQARVHVKLVSEVGVGTVAAGVSKAHADVVLISGHDGGTGASPLTSLKHAGAPWELGLAETQQTLVLNGLRDRIVVQVDGQLKTGRDVVIAALLGAEEFGFATAPLVVSGCIMMRVCHLDTCPVGIATQNPELRARFSGKPEFVETFFEYIAEEVREHLAALGFRSIDEAVGQVSLLDTARAVEHWKASGLDLTPILTEVVPTDGSARYNTAGQDHGLEKALDHTLIQLGQDALQRGEPVRVELPVRNVNRTVGTMLGHEVTKAHPEGLPDGTIDISLNGSAGQSLGAFLPAGVTIRLFGDANDYVGKGLSGGRVVVRPERGASLTAEHNVIAGNVIGYGATTGELFLRGQVGERFCVRNSGATAVVEGVGDHGCEYMTGGAVLVLGPTGRNFAAGMSGGVAYVLDLRPERVNTELVDLTPLREGDEKAVHELLTRHREWTDSAVAARLLADWDNVKSRFTLVLPRDYQRVLDVRAAAESEGLDPNGTQVWERIMEASRG</sequence>
<dbReference type="Pfam" id="PF01645">
    <property type="entry name" value="Glu_synthase"/>
    <property type="match status" value="1"/>
</dbReference>
<keyword evidence="11" id="KW-0560">Oxidoreductase</keyword>
<organism evidence="18 19">
    <name type="scientific">Oryzihumus leptocrescens</name>
    <dbReference type="NCBI Taxonomy" id="297536"/>
    <lineage>
        <taxon>Bacteria</taxon>
        <taxon>Bacillati</taxon>
        <taxon>Actinomycetota</taxon>
        <taxon>Actinomycetes</taxon>
        <taxon>Micrococcales</taxon>
        <taxon>Intrasporangiaceae</taxon>
        <taxon>Oryzihumus</taxon>
    </lineage>
</organism>
<dbReference type="Gene3D" id="3.60.20.10">
    <property type="entry name" value="Glutamine Phosphoribosylpyrophosphate, subunit 1, domain 1"/>
    <property type="match status" value="1"/>
</dbReference>
<keyword evidence="19" id="KW-1185">Reference proteome</keyword>
<evidence type="ECO:0000256" key="2">
    <source>
        <dbReference type="ARBA" id="ARBA00001927"/>
    </source>
</evidence>
<evidence type="ECO:0000256" key="7">
    <source>
        <dbReference type="ARBA" id="ARBA00022643"/>
    </source>
</evidence>
<comment type="caution">
    <text evidence="18">The sequence shown here is derived from an EMBL/GenBank/DDBJ whole genome shotgun (WGS) entry which is preliminary data.</text>
</comment>
<dbReference type="SUPFAM" id="SSF56235">
    <property type="entry name" value="N-terminal nucleophile aminohydrolases (Ntn hydrolases)"/>
    <property type="match status" value="1"/>
</dbReference>
<reference evidence="18 19" key="1">
    <citation type="submission" date="2019-06" db="EMBL/GenBank/DDBJ databases">
        <title>Sequencing the genomes of 1000 actinobacteria strains.</title>
        <authorList>
            <person name="Klenk H.-P."/>
        </authorList>
    </citation>
    <scope>NUCLEOTIDE SEQUENCE [LARGE SCALE GENOMIC DNA]</scope>
    <source>
        <strain evidence="18 19">DSM 18082</strain>
    </source>
</reference>
<dbReference type="Proteomes" id="UP000319514">
    <property type="component" value="Unassembled WGS sequence"/>
</dbReference>
<evidence type="ECO:0000256" key="14">
    <source>
        <dbReference type="ARBA" id="ARBA00023164"/>
    </source>
</evidence>
<dbReference type="PROSITE" id="PS51278">
    <property type="entry name" value="GATASE_TYPE_2"/>
    <property type="match status" value="1"/>
</dbReference>
<comment type="cofactor">
    <cofactor evidence="2">
        <name>[3Fe-4S] cluster</name>
        <dbReference type="ChEBI" id="CHEBI:21137"/>
    </cofactor>
</comment>
<dbReference type="RefSeq" id="WP_141788563.1">
    <property type="nucleotide sequence ID" value="NZ_VFOQ01000001.1"/>
</dbReference>
<dbReference type="PANTHER" id="PTHR11938:SF133">
    <property type="entry name" value="GLUTAMATE SYNTHASE (NADH)"/>
    <property type="match status" value="1"/>
</dbReference>
<dbReference type="InterPro" id="IPR002932">
    <property type="entry name" value="Glu_synthdom"/>
</dbReference>
<comment type="similarity">
    <text evidence="4">Belongs to the glutamate synthase family.</text>
</comment>
<dbReference type="InterPro" id="IPR017932">
    <property type="entry name" value="GATase_2_dom"/>
</dbReference>
<name>A0A542ZK72_9MICO</name>
<feature type="domain" description="Glutamine amidotransferase type-2" evidence="17">
    <location>
        <begin position="26"/>
        <end position="413"/>
    </location>
</feature>
<dbReference type="FunFam" id="2.160.20.60:FF:000001">
    <property type="entry name" value="Glutamate synthase, large subunit"/>
    <property type="match status" value="1"/>
</dbReference>
<evidence type="ECO:0000256" key="11">
    <source>
        <dbReference type="ARBA" id="ARBA00023002"/>
    </source>
</evidence>
<dbReference type="Pfam" id="PF04898">
    <property type="entry name" value="Glu_syn_central"/>
    <property type="match status" value="1"/>
</dbReference>
<dbReference type="GO" id="GO:0015930">
    <property type="term" value="F:glutamate synthase activity"/>
    <property type="evidence" value="ECO:0007669"/>
    <property type="project" value="InterPro"/>
</dbReference>
<evidence type="ECO:0000256" key="1">
    <source>
        <dbReference type="ARBA" id="ARBA00001917"/>
    </source>
</evidence>
<dbReference type="GO" id="GO:0046872">
    <property type="term" value="F:metal ion binding"/>
    <property type="evidence" value="ECO:0007669"/>
    <property type="project" value="UniProtKB-KW"/>
</dbReference>
<dbReference type="OrthoDB" id="9758182at2"/>
<dbReference type="InterPro" id="IPR006982">
    <property type="entry name" value="Glu_synth_centr_N"/>
</dbReference>
<protein>
    <submittedName>
        <fullName evidence="18">Glutamate synthase (NADH) large subunit</fullName>
    </submittedName>
</protein>
<comment type="cofactor">
    <cofactor evidence="3">
        <name>FAD</name>
        <dbReference type="ChEBI" id="CHEBI:57692"/>
    </cofactor>
</comment>
<dbReference type="PANTHER" id="PTHR11938">
    <property type="entry name" value="FAD NADPH DEHYDROGENASE/OXIDOREDUCTASE"/>
    <property type="match status" value="1"/>
</dbReference>
<evidence type="ECO:0000313" key="19">
    <source>
        <dbReference type="Proteomes" id="UP000319514"/>
    </source>
</evidence>
<dbReference type="NCBIfam" id="NF008730">
    <property type="entry name" value="PRK11750.1"/>
    <property type="match status" value="1"/>
</dbReference>
<accession>A0A542ZK72</accession>